<keyword evidence="1" id="KW-1133">Transmembrane helix</keyword>
<proteinExistence type="predicted"/>
<dbReference type="RefSeq" id="WP_279241792.1">
    <property type="nucleotide sequence ID" value="NZ_CP036501.1"/>
</dbReference>
<evidence type="ECO:0000313" key="3">
    <source>
        <dbReference type="Proteomes" id="UP001317963"/>
    </source>
</evidence>
<keyword evidence="1" id="KW-0812">Transmembrane</keyword>
<sequence>MFEIAIALGLFIALTTLVYAHVGFANIMASYRMWFQDGYWVNCNVVEAIAWIAKAAVIIPGLVWQKEIWQLHIITLVTSALLIWVSERKLLPTMVAFNTLWIGLSSVVIARNVL</sequence>
<name>A0ABY6Q8T1_9GAMM</name>
<feature type="transmembrane region" description="Helical" evidence="1">
    <location>
        <begin position="68"/>
        <end position="85"/>
    </location>
</feature>
<reference evidence="2 3" key="1">
    <citation type="submission" date="2019-02" db="EMBL/GenBank/DDBJ databases">
        <title>Halieaceae_genomes.</title>
        <authorList>
            <person name="Li S.-H."/>
        </authorList>
    </citation>
    <scope>NUCLEOTIDE SEQUENCE [LARGE SCALE GENOMIC DNA]</scope>
    <source>
        <strain evidence="2 3">JH123</strain>
    </source>
</reference>
<feature type="transmembrane region" description="Helical" evidence="1">
    <location>
        <begin position="39"/>
        <end position="61"/>
    </location>
</feature>
<keyword evidence="3" id="KW-1185">Reference proteome</keyword>
<dbReference type="Proteomes" id="UP001317963">
    <property type="component" value="Chromosome"/>
</dbReference>
<gene>
    <name evidence="2" type="ORF">E0F26_11430</name>
</gene>
<organism evidence="2 3">
    <name type="scientific">Candidatus Paraluminiphilus aquimaris</name>
    <dbReference type="NCBI Taxonomy" id="2518994"/>
    <lineage>
        <taxon>Bacteria</taxon>
        <taxon>Pseudomonadati</taxon>
        <taxon>Pseudomonadota</taxon>
        <taxon>Gammaproteobacteria</taxon>
        <taxon>Cellvibrionales</taxon>
        <taxon>Halieaceae</taxon>
        <taxon>Candidatus Paraluminiphilus</taxon>
    </lineage>
</organism>
<dbReference type="EMBL" id="CP036501">
    <property type="protein sequence ID" value="UZP75308.1"/>
    <property type="molecule type" value="Genomic_DNA"/>
</dbReference>
<protein>
    <submittedName>
        <fullName evidence="2">Uncharacterized protein</fullName>
    </submittedName>
</protein>
<evidence type="ECO:0000313" key="2">
    <source>
        <dbReference type="EMBL" id="UZP75308.1"/>
    </source>
</evidence>
<evidence type="ECO:0000256" key="1">
    <source>
        <dbReference type="SAM" id="Phobius"/>
    </source>
</evidence>
<keyword evidence="1" id="KW-0472">Membrane</keyword>
<accession>A0ABY6Q8T1</accession>